<proteinExistence type="predicted"/>
<evidence type="ECO:0000256" key="1">
    <source>
        <dbReference type="SAM" id="SignalP"/>
    </source>
</evidence>
<comment type="caution">
    <text evidence="2">The sequence shown here is derived from an EMBL/GenBank/DDBJ whole genome shotgun (WGS) entry which is preliminary data.</text>
</comment>
<dbReference type="Proteomes" id="UP000176650">
    <property type="component" value="Unassembled WGS sequence"/>
</dbReference>
<evidence type="ECO:0000313" key="2">
    <source>
        <dbReference type="EMBL" id="OGD34078.1"/>
    </source>
</evidence>
<gene>
    <name evidence="2" type="ORF">A2988_01170</name>
</gene>
<keyword evidence="1" id="KW-0732">Signal</keyword>
<evidence type="ECO:0000313" key="3">
    <source>
        <dbReference type="Proteomes" id="UP000176650"/>
    </source>
</evidence>
<accession>A0A1F5BU16</accession>
<feature type="chain" id="PRO_5009517987" evidence="1">
    <location>
        <begin position="27"/>
        <end position="179"/>
    </location>
</feature>
<dbReference type="EMBL" id="MEYS01000002">
    <property type="protein sequence ID" value="OGD34078.1"/>
    <property type="molecule type" value="Genomic_DNA"/>
</dbReference>
<dbReference type="AlphaFoldDB" id="A0A1F5BU16"/>
<dbReference type="STRING" id="1797298.A2988_01170"/>
<sequence>MVYNNSMMKKYIITFAVSVMALGASALFVSAQSATFTLPDGALIRAAGDIDVYIVKYVGAKKFKRLVLSPSVFDNYGHLRWEDIREVTPAVRDGFTTSHLVRAVGDPRVFMLYPKGDTGEKRWIATADIFAAYGFDWDSIYEINAFDRDSYAVGANCTVGEGSGFCWDPNNCETPECVM</sequence>
<organism evidence="2 3">
    <name type="scientific">Candidatus Azambacteria bacterium RIFCSPLOWO2_01_FULL_46_25</name>
    <dbReference type="NCBI Taxonomy" id="1797298"/>
    <lineage>
        <taxon>Bacteria</taxon>
        <taxon>Candidatus Azamiibacteriota</taxon>
    </lineage>
</organism>
<protein>
    <submittedName>
        <fullName evidence="2">Uncharacterized protein</fullName>
    </submittedName>
</protein>
<name>A0A1F5BU16_9BACT</name>
<reference evidence="2 3" key="1">
    <citation type="journal article" date="2016" name="Nat. Commun.">
        <title>Thousands of microbial genomes shed light on interconnected biogeochemical processes in an aquifer system.</title>
        <authorList>
            <person name="Anantharaman K."/>
            <person name="Brown C.T."/>
            <person name="Hug L.A."/>
            <person name="Sharon I."/>
            <person name="Castelle C.J."/>
            <person name="Probst A.J."/>
            <person name="Thomas B.C."/>
            <person name="Singh A."/>
            <person name="Wilkins M.J."/>
            <person name="Karaoz U."/>
            <person name="Brodie E.L."/>
            <person name="Williams K.H."/>
            <person name="Hubbard S.S."/>
            <person name="Banfield J.F."/>
        </authorList>
    </citation>
    <scope>NUCLEOTIDE SEQUENCE [LARGE SCALE GENOMIC DNA]</scope>
</reference>
<feature type="signal peptide" evidence="1">
    <location>
        <begin position="1"/>
        <end position="26"/>
    </location>
</feature>